<feature type="domain" description="Nudix hydrolase" evidence="4">
    <location>
        <begin position="106"/>
        <end position="239"/>
    </location>
</feature>
<comment type="caution">
    <text evidence="5">The sequence shown here is derived from an EMBL/GenBank/DDBJ whole genome shotgun (WGS) entry which is preliminary data.</text>
</comment>
<dbReference type="CDD" id="cd02883">
    <property type="entry name" value="NUDIX_Hydrolase"/>
    <property type="match status" value="1"/>
</dbReference>
<keyword evidence="2" id="KW-0378">Hydrolase</keyword>
<dbReference type="InParanoid" id="A0A554NEG4"/>
<dbReference type="PANTHER" id="PTHR43046">
    <property type="entry name" value="GDP-MANNOSE MANNOSYL HYDROLASE"/>
    <property type="match status" value="1"/>
</dbReference>
<gene>
    <name evidence="5" type="ORF">DP107_00965</name>
</gene>
<dbReference type="AlphaFoldDB" id="A0A554NEG4"/>
<dbReference type="PANTHER" id="PTHR43046:SF16">
    <property type="entry name" value="ADP-RIBOSE PYROPHOSPHATASE YJHB-RELATED"/>
    <property type="match status" value="1"/>
</dbReference>
<dbReference type="SUPFAM" id="SSF55811">
    <property type="entry name" value="Nudix"/>
    <property type="match status" value="1"/>
</dbReference>
<keyword evidence="6" id="KW-1185">Reference proteome</keyword>
<organism evidence="5 6">
    <name type="scientific">Haloglomus irregulare</name>
    <dbReference type="NCBI Taxonomy" id="2234134"/>
    <lineage>
        <taxon>Archaea</taxon>
        <taxon>Methanobacteriati</taxon>
        <taxon>Methanobacteriota</taxon>
        <taxon>Stenosarchaea group</taxon>
        <taxon>Halobacteria</taxon>
        <taxon>Halobacteriales</taxon>
        <taxon>Natronomonadaceae</taxon>
        <taxon>Haloglomus</taxon>
    </lineage>
</organism>
<accession>A0A554NEG4</accession>
<name>A0A554NEG4_9EURY</name>
<dbReference type="InterPro" id="IPR015797">
    <property type="entry name" value="NUDIX_hydrolase-like_dom_sf"/>
</dbReference>
<reference evidence="5 6" key="1">
    <citation type="submission" date="2018-06" db="EMBL/GenBank/DDBJ databases">
        <title>Natronomonas sp. F16-60 a new haloarchaeon isolated from a solar saltern of Isla Cristina, Huelva, Spain.</title>
        <authorList>
            <person name="Duran-Viseras A."/>
            <person name="Sanchez-Porro C."/>
            <person name="Ventosa A."/>
        </authorList>
    </citation>
    <scope>NUCLEOTIDE SEQUENCE [LARGE SCALE GENOMIC DNA]</scope>
    <source>
        <strain evidence="5 6">F16-60</strain>
    </source>
</reference>
<evidence type="ECO:0000313" key="6">
    <source>
        <dbReference type="Proteomes" id="UP000319894"/>
    </source>
</evidence>
<dbReference type="GO" id="GO:0016787">
    <property type="term" value="F:hydrolase activity"/>
    <property type="evidence" value="ECO:0007669"/>
    <property type="project" value="UniProtKB-KW"/>
</dbReference>
<feature type="region of interest" description="Disordered" evidence="3">
    <location>
        <begin position="25"/>
        <end position="53"/>
    </location>
</feature>
<protein>
    <recommendedName>
        <fullName evidence="4">Nudix hydrolase domain-containing protein</fullName>
    </recommendedName>
</protein>
<dbReference type="Proteomes" id="UP000319894">
    <property type="component" value="Unassembled WGS sequence"/>
</dbReference>
<comment type="cofactor">
    <cofactor evidence="1">
        <name>Mg(2+)</name>
        <dbReference type="ChEBI" id="CHEBI:18420"/>
    </cofactor>
</comment>
<evidence type="ECO:0000256" key="1">
    <source>
        <dbReference type="ARBA" id="ARBA00001946"/>
    </source>
</evidence>
<proteinExistence type="predicted"/>
<evidence type="ECO:0000256" key="3">
    <source>
        <dbReference type="SAM" id="MobiDB-lite"/>
    </source>
</evidence>
<dbReference type="Gene3D" id="3.90.79.10">
    <property type="entry name" value="Nucleoside Triphosphate Pyrophosphohydrolase"/>
    <property type="match status" value="1"/>
</dbReference>
<dbReference type="InterPro" id="IPR000086">
    <property type="entry name" value="NUDIX_hydrolase_dom"/>
</dbReference>
<dbReference type="Pfam" id="PF00293">
    <property type="entry name" value="NUDIX"/>
    <property type="match status" value="1"/>
</dbReference>
<dbReference type="PROSITE" id="PS51462">
    <property type="entry name" value="NUDIX"/>
    <property type="match status" value="1"/>
</dbReference>
<evidence type="ECO:0000256" key="2">
    <source>
        <dbReference type="ARBA" id="ARBA00022801"/>
    </source>
</evidence>
<evidence type="ECO:0000313" key="5">
    <source>
        <dbReference type="EMBL" id="TSD15784.1"/>
    </source>
</evidence>
<dbReference type="EMBL" id="QMDX01000001">
    <property type="protein sequence ID" value="TSD15784.1"/>
    <property type="molecule type" value="Genomic_DNA"/>
</dbReference>
<sequence>MLPEQVDLAGGRGDCHTPASAWRALDSDHTTGPLRPPLVATSEADTPLPAGADHRSVYRSNAAARLRRHVGALLSDLAAEHGELEVVRRRWDADPASYDALAEAFEAFDVVGGATARVRDPEGRLLLVRRADGPWADPGDARRPGEDYRECARRAVREATGIAARLDDLTAVHVHVAEDPFDRPPLPDPALVFEATPQRGGAPTPVPGDGVTAADWFRPDDLPADLLYEDLRPAVPDVR</sequence>
<evidence type="ECO:0000259" key="4">
    <source>
        <dbReference type="PROSITE" id="PS51462"/>
    </source>
</evidence>